<evidence type="ECO:0000313" key="1">
    <source>
        <dbReference type="EMBL" id="GIO47895.1"/>
    </source>
</evidence>
<accession>A0A919YFR6</accession>
<dbReference type="Gene3D" id="2.160.20.120">
    <property type="match status" value="1"/>
</dbReference>
<keyword evidence="2" id="KW-1185">Reference proteome</keyword>
<evidence type="ECO:0008006" key="3">
    <source>
        <dbReference type="Google" id="ProtNLM"/>
    </source>
</evidence>
<dbReference type="EMBL" id="BORT01000010">
    <property type="protein sequence ID" value="GIO47895.1"/>
    <property type="molecule type" value="Genomic_DNA"/>
</dbReference>
<reference evidence="1 2" key="1">
    <citation type="submission" date="2021-03" db="EMBL/GenBank/DDBJ databases">
        <title>Antimicrobial resistance genes in bacteria isolated from Japanese honey, and their potential for conferring macrolide and lincosamide resistance in the American foulbrood pathogen Paenibacillus larvae.</title>
        <authorList>
            <person name="Okamoto M."/>
            <person name="Kumagai M."/>
            <person name="Kanamori H."/>
            <person name="Takamatsu D."/>
        </authorList>
    </citation>
    <scope>NUCLEOTIDE SEQUENCE [LARGE SCALE GENOMIC DNA]</scope>
    <source>
        <strain evidence="1 2">J34TS1</strain>
    </source>
</reference>
<dbReference type="Proteomes" id="UP000682811">
    <property type="component" value="Unassembled WGS sequence"/>
</dbReference>
<gene>
    <name evidence="1" type="ORF">J34TS1_26600</name>
</gene>
<dbReference type="AlphaFoldDB" id="A0A919YFR6"/>
<evidence type="ECO:0000313" key="2">
    <source>
        <dbReference type="Proteomes" id="UP000682811"/>
    </source>
</evidence>
<protein>
    <recommendedName>
        <fullName evidence="3">Adhesin domain-containing protein</fullName>
    </recommendedName>
</protein>
<sequence>MNRMNPVTQITREFAAGNIVQLKMDIQVLGNVRIYFDAGETCSVSACGDPHLMPDIMEYMDDTLFISAKNLKTYLTKGQREKLLLEIHVPEQTKLSLNFLAGVVILEGGTGQVKIKGWSGEVSGRTYSQDVHIKLHCGDVSLRGLPGKARIEIGLGSASLGWAELGGREDIDISCRFGGVDLLLPPESSEKQEEGGILKKFRMQNRIGSRLKARVGFGGLDVLEKQ</sequence>
<name>A0A919YFR6_9BACL</name>
<proteinExistence type="predicted"/>
<organism evidence="1 2">
    <name type="scientific">Paenibacillus azoreducens</name>
    <dbReference type="NCBI Taxonomy" id="116718"/>
    <lineage>
        <taxon>Bacteria</taxon>
        <taxon>Bacillati</taxon>
        <taxon>Bacillota</taxon>
        <taxon>Bacilli</taxon>
        <taxon>Bacillales</taxon>
        <taxon>Paenibacillaceae</taxon>
        <taxon>Paenibacillus</taxon>
    </lineage>
</organism>
<comment type="caution">
    <text evidence="1">The sequence shown here is derived from an EMBL/GenBank/DDBJ whole genome shotgun (WGS) entry which is preliminary data.</text>
</comment>
<dbReference type="RefSeq" id="WP_212978645.1">
    <property type="nucleotide sequence ID" value="NZ_AP025343.1"/>
</dbReference>